<dbReference type="EMBL" id="JAFBMS010000036">
    <property type="protein sequence ID" value="KAG9341317.1"/>
    <property type="molecule type" value="Genomic_DNA"/>
</dbReference>
<name>A0A8T2NY44_9TELE</name>
<feature type="compositionally biased region" description="Polar residues" evidence="1">
    <location>
        <begin position="227"/>
        <end position="245"/>
    </location>
</feature>
<keyword evidence="3" id="KW-1185">Reference proteome</keyword>
<dbReference type="OrthoDB" id="2018023at2759"/>
<reference evidence="2" key="1">
    <citation type="thesis" date="2021" institute="BYU ScholarsArchive" country="Provo, UT, USA">
        <title>Applications of and Algorithms for Genome Assembly and Genomic Analyses with an Emphasis on Marine Teleosts.</title>
        <authorList>
            <person name="Pickett B.D."/>
        </authorList>
    </citation>
    <scope>NUCLEOTIDE SEQUENCE</scope>
    <source>
        <strain evidence="2">HI-2016</strain>
    </source>
</reference>
<feature type="non-terminal residue" evidence="2">
    <location>
        <position position="1"/>
    </location>
</feature>
<gene>
    <name evidence="2" type="ORF">JZ751_019421</name>
</gene>
<feature type="compositionally biased region" description="Acidic residues" evidence="1">
    <location>
        <begin position="153"/>
        <end position="163"/>
    </location>
</feature>
<evidence type="ECO:0000313" key="3">
    <source>
        <dbReference type="Proteomes" id="UP000824540"/>
    </source>
</evidence>
<accession>A0A8T2NY44</accession>
<sequence length="245" mass="27917">RQCHAPPSRLHIRSDPLRSSQIHLKPRMRHAVEQRTWFLFPGSRMNSLEEVPFKIPAWPLEETELVSAPELTLPDYLNLLQETEYEFSLENWVLTGLQGGYPSTPRDPIPHSGLWPTCPPYWQMLDSPPERRLFRPRSHSLSASPLHPWPHSEDEEEVSSPDEESPRITMVTTHCPAHLRKTAPSCLQEFRQSSLSALDPPKGGRGPLCQGQRHAKRRLHPLCGGNRNHSLLSQPLQTRPSTTPA</sequence>
<dbReference type="Proteomes" id="UP000824540">
    <property type="component" value="Unassembled WGS sequence"/>
</dbReference>
<evidence type="ECO:0000313" key="2">
    <source>
        <dbReference type="EMBL" id="KAG9341317.1"/>
    </source>
</evidence>
<feature type="region of interest" description="Disordered" evidence="1">
    <location>
        <begin position="195"/>
        <end position="245"/>
    </location>
</feature>
<dbReference type="AlphaFoldDB" id="A0A8T2NY44"/>
<proteinExistence type="predicted"/>
<evidence type="ECO:0000256" key="1">
    <source>
        <dbReference type="SAM" id="MobiDB-lite"/>
    </source>
</evidence>
<feature type="region of interest" description="Disordered" evidence="1">
    <location>
        <begin position="141"/>
        <end position="168"/>
    </location>
</feature>
<feature type="non-terminal residue" evidence="2">
    <location>
        <position position="245"/>
    </location>
</feature>
<comment type="caution">
    <text evidence="2">The sequence shown here is derived from an EMBL/GenBank/DDBJ whole genome shotgun (WGS) entry which is preliminary data.</text>
</comment>
<protein>
    <submittedName>
        <fullName evidence="2">Uncharacterized protein</fullName>
    </submittedName>
</protein>
<organism evidence="2 3">
    <name type="scientific">Albula glossodonta</name>
    <name type="common">roundjaw bonefish</name>
    <dbReference type="NCBI Taxonomy" id="121402"/>
    <lineage>
        <taxon>Eukaryota</taxon>
        <taxon>Metazoa</taxon>
        <taxon>Chordata</taxon>
        <taxon>Craniata</taxon>
        <taxon>Vertebrata</taxon>
        <taxon>Euteleostomi</taxon>
        <taxon>Actinopterygii</taxon>
        <taxon>Neopterygii</taxon>
        <taxon>Teleostei</taxon>
        <taxon>Albuliformes</taxon>
        <taxon>Albulidae</taxon>
        <taxon>Albula</taxon>
    </lineage>
</organism>